<dbReference type="Pfam" id="PF18565">
    <property type="entry name" value="Glyco_hydro2_C5"/>
    <property type="match status" value="1"/>
</dbReference>
<proteinExistence type="inferred from homology"/>
<dbReference type="SUPFAM" id="SSF49303">
    <property type="entry name" value="beta-Galactosidase/glucuronidase domain"/>
    <property type="match status" value="1"/>
</dbReference>
<dbReference type="InterPro" id="IPR040605">
    <property type="entry name" value="Glyco_hydro2_dom5"/>
</dbReference>
<accession>A0ABS0L8Y2</accession>
<dbReference type="PROSITE" id="PS00608">
    <property type="entry name" value="GLYCOSYL_HYDROL_F2_2"/>
    <property type="match status" value="1"/>
</dbReference>
<dbReference type="InterPro" id="IPR036156">
    <property type="entry name" value="Beta-gal/glucu_dom_sf"/>
</dbReference>
<dbReference type="Gene3D" id="2.60.40.10">
    <property type="entry name" value="Immunoglobulins"/>
    <property type="match status" value="3"/>
</dbReference>
<dbReference type="InterPro" id="IPR006102">
    <property type="entry name" value="Ig-like_GH2"/>
</dbReference>
<feature type="signal peptide" evidence="4">
    <location>
        <begin position="1"/>
        <end position="29"/>
    </location>
</feature>
<dbReference type="InterPro" id="IPR006104">
    <property type="entry name" value="Glyco_hydro_2_N"/>
</dbReference>
<feature type="domain" description="Glycosyl hydrolases family 2 sugar binding" evidence="7">
    <location>
        <begin position="36"/>
        <end position="198"/>
    </location>
</feature>
<evidence type="ECO:0000259" key="5">
    <source>
        <dbReference type="Pfam" id="PF00703"/>
    </source>
</evidence>
<dbReference type="SUPFAM" id="SSF51445">
    <property type="entry name" value="(Trans)glycosidases"/>
    <property type="match status" value="1"/>
</dbReference>
<dbReference type="InterPro" id="IPR006103">
    <property type="entry name" value="Glyco_hydro_2_cat"/>
</dbReference>
<name>A0ABS0L8Y2_9BACT</name>
<gene>
    <name evidence="10" type="ORF">I5L79_20390</name>
</gene>
<protein>
    <submittedName>
        <fullName evidence="10">DUF4982 domain-containing protein</fullName>
    </submittedName>
</protein>
<evidence type="ECO:0000256" key="4">
    <source>
        <dbReference type="SAM" id="SignalP"/>
    </source>
</evidence>
<dbReference type="RefSeq" id="WP_231403237.1">
    <property type="nucleotide sequence ID" value="NZ_JADWYK010000017.1"/>
</dbReference>
<dbReference type="PRINTS" id="PR00132">
    <property type="entry name" value="GLHYDRLASE2"/>
</dbReference>
<dbReference type="Gene3D" id="2.60.120.260">
    <property type="entry name" value="Galactose-binding domain-like"/>
    <property type="match status" value="1"/>
</dbReference>
<dbReference type="Pfam" id="PF02837">
    <property type="entry name" value="Glyco_hydro_2_N"/>
    <property type="match status" value="1"/>
</dbReference>
<keyword evidence="11" id="KW-1185">Reference proteome</keyword>
<evidence type="ECO:0000259" key="9">
    <source>
        <dbReference type="Pfam" id="PF18565"/>
    </source>
</evidence>
<dbReference type="Gene3D" id="3.20.20.80">
    <property type="entry name" value="Glycosidases"/>
    <property type="match status" value="1"/>
</dbReference>
<dbReference type="Pfam" id="PF02836">
    <property type="entry name" value="Glyco_hydro_2_C"/>
    <property type="match status" value="1"/>
</dbReference>
<keyword evidence="2" id="KW-0378">Hydrolase</keyword>
<dbReference type="InterPro" id="IPR023232">
    <property type="entry name" value="Glyco_hydro_2_AS"/>
</dbReference>
<organism evidence="10 11">
    <name type="scientific">Hymenobacter guriensis</name>
    <dbReference type="NCBI Taxonomy" id="2793065"/>
    <lineage>
        <taxon>Bacteria</taxon>
        <taxon>Pseudomonadati</taxon>
        <taxon>Bacteroidota</taxon>
        <taxon>Cytophagia</taxon>
        <taxon>Cytophagales</taxon>
        <taxon>Hymenobacteraceae</taxon>
        <taxon>Hymenobacter</taxon>
    </lineage>
</organism>
<dbReference type="InterPro" id="IPR008964">
    <property type="entry name" value="Invasin/intimin_cell_adhesion"/>
</dbReference>
<dbReference type="InterPro" id="IPR032311">
    <property type="entry name" value="DUF4982"/>
</dbReference>
<dbReference type="NCBIfam" id="NF041463">
    <property type="entry name" value="GalB"/>
    <property type="match status" value="1"/>
</dbReference>
<feature type="chain" id="PRO_5046974847" evidence="4">
    <location>
        <begin position="30"/>
        <end position="860"/>
    </location>
</feature>
<evidence type="ECO:0000256" key="1">
    <source>
        <dbReference type="ARBA" id="ARBA00007401"/>
    </source>
</evidence>
<dbReference type="InterPro" id="IPR017853">
    <property type="entry name" value="GH"/>
</dbReference>
<evidence type="ECO:0000259" key="6">
    <source>
        <dbReference type="Pfam" id="PF02836"/>
    </source>
</evidence>
<dbReference type="Proteomes" id="UP000601099">
    <property type="component" value="Unassembled WGS sequence"/>
</dbReference>
<feature type="domain" description="Glycoside hydrolase family 2" evidence="9">
    <location>
        <begin position="749"/>
        <end position="851"/>
    </location>
</feature>
<dbReference type="SUPFAM" id="SSF49373">
    <property type="entry name" value="Invasin/intimin cell-adhesion fragments"/>
    <property type="match status" value="1"/>
</dbReference>
<feature type="domain" description="Glycoside hydrolase family 2 catalytic" evidence="6">
    <location>
        <begin position="352"/>
        <end position="509"/>
    </location>
</feature>
<keyword evidence="4" id="KW-0732">Signal</keyword>
<dbReference type="PANTHER" id="PTHR42732">
    <property type="entry name" value="BETA-GALACTOSIDASE"/>
    <property type="match status" value="1"/>
</dbReference>
<dbReference type="InterPro" id="IPR006101">
    <property type="entry name" value="Glyco_hydro_2"/>
</dbReference>
<dbReference type="Pfam" id="PF16355">
    <property type="entry name" value="DUF4982"/>
    <property type="match status" value="1"/>
</dbReference>
<evidence type="ECO:0000259" key="7">
    <source>
        <dbReference type="Pfam" id="PF02837"/>
    </source>
</evidence>
<evidence type="ECO:0000313" key="10">
    <source>
        <dbReference type="EMBL" id="MBG8555914.1"/>
    </source>
</evidence>
<dbReference type="PANTHER" id="PTHR42732:SF1">
    <property type="entry name" value="BETA-MANNOSIDASE"/>
    <property type="match status" value="1"/>
</dbReference>
<sequence>MKDFIARYARRGMLAGALLASSLAATAQARREYLLTSDWKFALGDLPDAARPEFSDAKWQTVQVPHDWAIYGPFDSRNDLQKVRIEQNNEKEAKTKAGRTGGLPFIGTGWYRRRLELPQFGPGKRAVLLFDGAMSNAHVFVNGREVGYWPYGYNSFSFDITDFLRPDGRNTLAVRLQNQPESSRWYPGAGLYRNVHLIVTDDVYIPVWGTYLTTPEVTADYARVKLATEVAVPPGRLIGRKGAEIDVKGSHDEHIGRGAMKKVLFLRLDTDIQTADGQVVATSSTPLESGLPVCEQAFTILQPQLWSPETPTLYTAVSRLYVKDARADTAFRLTDEYQTRFGIRSFKFEPEKGFSLNGQPRRFKGVCNHHDLGPLGAAVNTAALRRQLTLLKELGADAIRTTHNMPAPELVSLADEMGFMLIVEAFDEWKTPKVKNGYSQYFDEWSEKDVVNMVRRDRNHPSVVLWSIGNEVPDQWAPGGTKLARRLQDIVHREDPTRPVTAGMDQFDAAVSNGFAALLDVPGFNYKPHRYAEAYGKLPQGMLMGSETASTVSSRGVYKFPVVKAKDKQYPDNQSSSYDLEASNWSQTPDEEFVMQDDLPYNLGEFVWTGFDYLGEPWPYDEKWPSHSSYFGIFDLAGIPKDRYYLYRARWNANKPTLHLLPHWTWPGREGQTTPVFAYTNYPSAELFVNGVSQGRQTKASSDQPQTRYRLMWNEVKYQPGSIKVVAYDAAGKAVAEEEVRTAGKPHHIRLVADRTNLAADGQDLAYVTARIEDAQGNLCPEATSQLQFKVSGAGRFRAVANGDATNLEVFHQPRMKAFQGMLAAIVQASEQAGEVQLKATAPGLKGATITLQTQKKAVD</sequence>
<dbReference type="EMBL" id="JADWYK010000017">
    <property type="protein sequence ID" value="MBG8555914.1"/>
    <property type="molecule type" value="Genomic_DNA"/>
</dbReference>
<dbReference type="InterPro" id="IPR048229">
    <property type="entry name" value="GalB-like"/>
</dbReference>
<evidence type="ECO:0000256" key="2">
    <source>
        <dbReference type="ARBA" id="ARBA00022801"/>
    </source>
</evidence>
<feature type="domain" description="DUF4982" evidence="8">
    <location>
        <begin position="671"/>
        <end position="736"/>
    </location>
</feature>
<feature type="domain" description="Glycoside hydrolase family 2 immunoglobulin-like beta-sandwich" evidence="5">
    <location>
        <begin position="267"/>
        <end position="344"/>
    </location>
</feature>
<dbReference type="Pfam" id="PF00703">
    <property type="entry name" value="Glyco_hydro_2"/>
    <property type="match status" value="1"/>
</dbReference>
<keyword evidence="3" id="KW-0326">Glycosidase</keyword>
<dbReference type="SUPFAM" id="SSF49785">
    <property type="entry name" value="Galactose-binding domain-like"/>
    <property type="match status" value="1"/>
</dbReference>
<evidence type="ECO:0000259" key="8">
    <source>
        <dbReference type="Pfam" id="PF16355"/>
    </source>
</evidence>
<dbReference type="InterPro" id="IPR051913">
    <property type="entry name" value="GH2_Domain-Containing"/>
</dbReference>
<comment type="caution">
    <text evidence="10">The sequence shown here is derived from an EMBL/GenBank/DDBJ whole genome shotgun (WGS) entry which is preliminary data.</text>
</comment>
<reference evidence="10 11" key="1">
    <citation type="submission" date="2020-11" db="EMBL/GenBank/DDBJ databases">
        <title>Hymenobacter sp.</title>
        <authorList>
            <person name="Kim M.K."/>
        </authorList>
    </citation>
    <scope>NUCLEOTIDE SEQUENCE [LARGE SCALE GENOMIC DNA]</scope>
    <source>
        <strain evidence="10 11">BT594</strain>
    </source>
</reference>
<dbReference type="InterPro" id="IPR008979">
    <property type="entry name" value="Galactose-bd-like_sf"/>
</dbReference>
<comment type="similarity">
    <text evidence="1">Belongs to the glycosyl hydrolase 2 family.</text>
</comment>
<evidence type="ECO:0000313" key="11">
    <source>
        <dbReference type="Proteomes" id="UP000601099"/>
    </source>
</evidence>
<dbReference type="InterPro" id="IPR013783">
    <property type="entry name" value="Ig-like_fold"/>
</dbReference>
<evidence type="ECO:0000256" key="3">
    <source>
        <dbReference type="ARBA" id="ARBA00023295"/>
    </source>
</evidence>